<evidence type="ECO:0000256" key="6">
    <source>
        <dbReference type="ARBA" id="ARBA00022741"/>
    </source>
</evidence>
<dbReference type="InterPro" id="IPR012337">
    <property type="entry name" value="RNaseH-like_sf"/>
</dbReference>
<keyword evidence="13" id="KW-0548">Nucleotidyltransferase</keyword>
<comment type="function">
    <text evidence="1">The aspartyl protease (PR) mediates the proteolytic cleavages of the Gag and Gag-Pol polyproteins after assembly of the VLP.</text>
</comment>
<keyword evidence="2" id="KW-1188">Viral release from host cell</keyword>
<dbReference type="GO" id="GO:0005524">
    <property type="term" value="F:ATP binding"/>
    <property type="evidence" value="ECO:0007669"/>
    <property type="project" value="UniProtKB-KW"/>
</dbReference>
<feature type="domain" description="Integrase catalytic" evidence="17">
    <location>
        <begin position="85"/>
        <end position="174"/>
    </location>
</feature>
<evidence type="ECO:0000313" key="18">
    <source>
        <dbReference type="EMBL" id="CAD1820301.1"/>
    </source>
</evidence>
<evidence type="ECO:0000256" key="7">
    <source>
        <dbReference type="ARBA" id="ARBA00022759"/>
    </source>
</evidence>
<evidence type="ECO:0000256" key="10">
    <source>
        <dbReference type="ARBA" id="ARBA00022842"/>
    </source>
</evidence>
<dbReference type="GO" id="GO:0008233">
    <property type="term" value="F:peptidase activity"/>
    <property type="evidence" value="ECO:0007669"/>
    <property type="project" value="UniProtKB-KW"/>
</dbReference>
<evidence type="ECO:0000256" key="13">
    <source>
        <dbReference type="ARBA" id="ARBA00022932"/>
    </source>
</evidence>
<evidence type="ECO:0000256" key="5">
    <source>
        <dbReference type="ARBA" id="ARBA00022723"/>
    </source>
</evidence>
<dbReference type="AlphaFoldDB" id="A0A6V7NNW5"/>
<gene>
    <name evidence="18" type="ORF">CB5_LOCUS3512</name>
</gene>
<dbReference type="PANTHER" id="PTHR42648">
    <property type="entry name" value="TRANSPOSASE, PUTATIVE-RELATED"/>
    <property type="match status" value="1"/>
</dbReference>
<reference evidence="18" key="1">
    <citation type="submission" date="2020-07" db="EMBL/GenBank/DDBJ databases">
        <authorList>
            <person name="Lin J."/>
        </authorList>
    </citation>
    <scope>NUCLEOTIDE SEQUENCE</scope>
</reference>
<dbReference type="InterPro" id="IPR001584">
    <property type="entry name" value="Integrase_cat-core"/>
</dbReference>
<protein>
    <recommendedName>
        <fullName evidence="17">Integrase catalytic domain-containing protein</fullName>
    </recommendedName>
</protein>
<dbReference type="GO" id="GO:0015074">
    <property type="term" value="P:DNA integration"/>
    <property type="evidence" value="ECO:0007669"/>
    <property type="project" value="UniProtKB-KW"/>
</dbReference>
<evidence type="ECO:0000256" key="14">
    <source>
        <dbReference type="ARBA" id="ARBA00023113"/>
    </source>
</evidence>
<dbReference type="Pfam" id="PF22936">
    <property type="entry name" value="Pol_BBD"/>
    <property type="match status" value="1"/>
</dbReference>
<dbReference type="GO" id="GO:0004519">
    <property type="term" value="F:endonuclease activity"/>
    <property type="evidence" value="ECO:0007669"/>
    <property type="project" value="UniProtKB-KW"/>
</dbReference>
<feature type="transmembrane region" description="Helical" evidence="16">
    <location>
        <begin position="213"/>
        <end position="237"/>
    </location>
</feature>
<dbReference type="PANTHER" id="PTHR42648:SF11">
    <property type="entry name" value="TRANSPOSON TY4-P GAG-POL POLYPROTEIN"/>
    <property type="match status" value="1"/>
</dbReference>
<keyword evidence="4" id="KW-0540">Nuclease</keyword>
<dbReference type="InterPro" id="IPR039537">
    <property type="entry name" value="Retrotran_Ty1/copia-like"/>
</dbReference>
<dbReference type="EMBL" id="LR862140">
    <property type="protein sequence ID" value="CAD1820301.1"/>
    <property type="molecule type" value="Genomic_DNA"/>
</dbReference>
<dbReference type="PROSITE" id="PS50994">
    <property type="entry name" value="INTEGRASE"/>
    <property type="match status" value="1"/>
</dbReference>
<keyword evidence="13" id="KW-0808">Transferase</keyword>
<evidence type="ECO:0000259" key="17">
    <source>
        <dbReference type="PROSITE" id="PS50994"/>
    </source>
</evidence>
<evidence type="ECO:0000256" key="11">
    <source>
        <dbReference type="ARBA" id="ARBA00022908"/>
    </source>
</evidence>
<proteinExistence type="predicted"/>
<dbReference type="GO" id="GO:0006508">
    <property type="term" value="P:proteolysis"/>
    <property type="evidence" value="ECO:0007669"/>
    <property type="project" value="UniProtKB-KW"/>
</dbReference>
<name>A0A6V7NNW5_ANACO</name>
<organism evidence="18">
    <name type="scientific">Ananas comosus var. bracteatus</name>
    <name type="common">red pineapple</name>
    <dbReference type="NCBI Taxonomy" id="296719"/>
    <lineage>
        <taxon>Eukaryota</taxon>
        <taxon>Viridiplantae</taxon>
        <taxon>Streptophyta</taxon>
        <taxon>Embryophyta</taxon>
        <taxon>Tracheophyta</taxon>
        <taxon>Spermatophyta</taxon>
        <taxon>Magnoliopsida</taxon>
        <taxon>Liliopsida</taxon>
        <taxon>Poales</taxon>
        <taxon>Bromeliaceae</taxon>
        <taxon>Bromelioideae</taxon>
        <taxon>Ananas</taxon>
    </lineage>
</organism>
<dbReference type="GO" id="GO:0003964">
    <property type="term" value="F:RNA-directed DNA polymerase activity"/>
    <property type="evidence" value="ECO:0007669"/>
    <property type="project" value="UniProtKB-KW"/>
</dbReference>
<keyword evidence="10" id="KW-0460">Magnesium</keyword>
<dbReference type="InterPro" id="IPR054722">
    <property type="entry name" value="PolX-like_BBD"/>
</dbReference>
<keyword evidence="3" id="KW-0645">Protease</keyword>
<evidence type="ECO:0000256" key="9">
    <source>
        <dbReference type="ARBA" id="ARBA00022840"/>
    </source>
</evidence>
<accession>A0A6V7NNW5</accession>
<keyword evidence="16" id="KW-1133">Transmembrane helix</keyword>
<evidence type="ECO:0000256" key="1">
    <source>
        <dbReference type="ARBA" id="ARBA00002180"/>
    </source>
</evidence>
<keyword evidence="11" id="KW-0229">DNA integration</keyword>
<dbReference type="Gene3D" id="3.30.420.10">
    <property type="entry name" value="Ribonuclease H-like superfamily/Ribonuclease H"/>
    <property type="match status" value="1"/>
</dbReference>
<keyword evidence="16" id="KW-0812">Transmembrane</keyword>
<dbReference type="InterPro" id="IPR036397">
    <property type="entry name" value="RNaseH_sf"/>
</dbReference>
<keyword evidence="7" id="KW-0255">Endonuclease</keyword>
<dbReference type="GO" id="GO:0003676">
    <property type="term" value="F:nucleic acid binding"/>
    <property type="evidence" value="ECO:0007669"/>
    <property type="project" value="InterPro"/>
</dbReference>
<keyword evidence="9" id="KW-0067">ATP-binding</keyword>
<keyword evidence="12" id="KW-0695">RNA-directed DNA polymerase</keyword>
<dbReference type="SUPFAM" id="SSF53098">
    <property type="entry name" value="Ribonuclease H-like"/>
    <property type="match status" value="1"/>
</dbReference>
<keyword evidence="13" id="KW-0239">DNA-directed DNA polymerase</keyword>
<sequence>MVVFVKHKVKGVVKVNFNGITEISDVLYVPGLDENLFSVGQFLTFGYSLVFENCKCLIFKDSKKTELLVEVAMAKNKSFPLYNDFRNLAMRVSTNENWLWHERQLTTSYILQQNGVAERKNRTLVKMAKSMLKAKGLPNKFWAEAVSTATHILNRSPTSSLESITPYEAWTERKPKFTYRSGLTVYLSQPPRLPHLSASVGQRGAARARATGVLFSVIHGGVGGVVIVVVVLLRIAIGEVGEEDSGGEPRSGLLQDLVLMSIPKSRRVLWFVSGSC</sequence>
<keyword evidence="16" id="KW-0472">Membrane</keyword>
<keyword evidence="14" id="KW-0917">Virion maturation</keyword>
<evidence type="ECO:0000256" key="15">
    <source>
        <dbReference type="ARBA" id="ARBA00023172"/>
    </source>
</evidence>
<keyword evidence="6" id="KW-0547">Nucleotide-binding</keyword>
<keyword evidence="8" id="KW-0378">Hydrolase</keyword>
<keyword evidence="5" id="KW-0479">Metal-binding</keyword>
<dbReference type="GO" id="GO:0003887">
    <property type="term" value="F:DNA-directed DNA polymerase activity"/>
    <property type="evidence" value="ECO:0007669"/>
    <property type="project" value="UniProtKB-KW"/>
</dbReference>
<keyword evidence="15" id="KW-0233">DNA recombination</keyword>
<evidence type="ECO:0000256" key="3">
    <source>
        <dbReference type="ARBA" id="ARBA00022670"/>
    </source>
</evidence>
<evidence type="ECO:0000256" key="12">
    <source>
        <dbReference type="ARBA" id="ARBA00022918"/>
    </source>
</evidence>
<dbReference type="GO" id="GO:0046872">
    <property type="term" value="F:metal ion binding"/>
    <property type="evidence" value="ECO:0007669"/>
    <property type="project" value="UniProtKB-KW"/>
</dbReference>
<dbReference type="GO" id="GO:0006310">
    <property type="term" value="P:DNA recombination"/>
    <property type="evidence" value="ECO:0007669"/>
    <property type="project" value="UniProtKB-KW"/>
</dbReference>
<evidence type="ECO:0000256" key="2">
    <source>
        <dbReference type="ARBA" id="ARBA00022612"/>
    </source>
</evidence>
<evidence type="ECO:0000256" key="16">
    <source>
        <dbReference type="SAM" id="Phobius"/>
    </source>
</evidence>
<evidence type="ECO:0000256" key="4">
    <source>
        <dbReference type="ARBA" id="ARBA00022722"/>
    </source>
</evidence>
<evidence type="ECO:0000256" key="8">
    <source>
        <dbReference type="ARBA" id="ARBA00022801"/>
    </source>
</evidence>